<keyword evidence="2" id="KW-1185">Reference proteome</keyword>
<proteinExistence type="predicted"/>
<comment type="caution">
    <text evidence="1">The sequence shown here is derived from an EMBL/GenBank/DDBJ whole genome shotgun (WGS) entry which is preliminary data.</text>
</comment>
<evidence type="ECO:0000313" key="2">
    <source>
        <dbReference type="Proteomes" id="UP000011617"/>
    </source>
</evidence>
<name>L8XWV9_9GAMM</name>
<dbReference type="AlphaFoldDB" id="L8XWV9"/>
<dbReference type="HOGENOM" id="CLU_3037490_0_0_6"/>
<reference evidence="1 2" key="1">
    <citation type="journal article" date="2013" name="Genome Announc.">
        <title>Complete Genome Sequence of Wohlfahrtiimonas chitiniclastica Strain SH04, Isolated from Chrysomya megacephala Collected from Pudong International Airport in China.</title>
        <authorList>
            <person name="Cao X.M."/>
            <person name="Chen T."/>
            <person name="Xu L.Z."/>
            <person name="Yao L.S."/>
            <person name="Qi J."/>
            <person name="Zhang X.L."/>
            <person name="Yan Q.L."/>
            <person name="Deng Y.H."/>
            <person name="Guo T.Y."/>
            <person name="Wang J."/>
            <person name="Hu K.X."/>
            <person name="Xu B.L."/>
        </authorList>
    </citation>
    <scope>NUCLEOTIDE SEQUENCE [LARGE SCALE GENOMIC DNA]</scope>
    <source>
        <strain evidence="1 2">SH04</strain>
    </source>
</reference>
<organism evidence="1 2">
    <name type="scientific">Wohlfahrtiimonas chitiniclastica SH04</name>
    <dbReference type="NCBI Taxonomy" id="1261130"/>
    <lineage>
        <taxon>Bacteria</taxon>
        <taxon>Pseudomonadati</taxon>
        <taxon>Pseudomonadota</taxon>
        <taxon>Gammaproteobacteria</taxon>
        <taxon>Cardiobacteriales</taxon>
        <taxon>Ignatzschineriaceae</taxon>
        <taxon>Wohlfahrtiimonas</taxon>
    </lineage>
</organism>
<feature type="non-terminal residue" evidence="1">
    <location>
        <position position="1"/>
    </location>
</feature>
<gene>
    <name evidence="1" type="ORF">F387_01907</name>
</gene>
<evidence type="ECO:0000313" key="1">
    <source>
        <dbReference type="EMBL" id="ELV07250.1"/>
    </source>
</evidence>
<sequence length="54" mass="6108">SPCESRSSPGPNMNSPLQAKRAFSFVWKNNIIICLDITLKLTESFFKKDCDDIT</sequence>
<dbReference type="EMBL" id="AOBV01000015">
    <property type="protein sequence ID" value="ELV07250.1"/>
    <property type="molecule type" value="Genomic_DNA"/>
</dbReference>
<dbReference type="Proteomes" id="UP000011617">
    <property type="component" value="Unassembled WGS sequence"/>
</dbReference>
<protein>
    <submittedName>
        <fullName evidence="1">Uncharacterized protein</fullName>
    </submittedName>
</protein>
<accession>L8XWV9</accession>